<dbReference type="Proteomes" id="UP001652661">
    <property type="component" value="Chromosome X"/>
</dbReference>
<reference evidence="4" key="1">
    <citation type="submission" date="2025-08" db="UniProtKB">
        <authorList>
            <consortium name="RefSeq"/>
        </authorList>
    </citation>
    <scope>IDENTIFICATION</scope>
    <source>
        <strain evidence="4">14028-0561.14</strain>
        <tissue evidence="4">Whole fly</tissue>
    </source>
</reference>
<proteinExistence type="predicted"/>
<evidence type="ECO:0000256" key="2">
    <source>
        <dbReference type="SAM" id="SignalP"/>
    </source>
</evidence>
<protein>
    <submittedName>
        <fullName evidence="4">Uncharacterized protein</fullName>
    </submittedName>
</protein>
<organism evidence="3 4">
    <name type="scientific">Drosophila kikkawai</name>
    <name type="common">Fruit fly</name>
    <dbReference type="NCBI Taxonomy" id="30033"/>
    <lineage>
        <taxon>Eukaryota</taxon>
        <taxon>Metazoa</taxon>
        <taxon>Ecdysozoa</taxon>
        <taxon>Arthropoda</taxon>
        <taxon>Hexapoda</taxon>
        <taxon>Insecta</taxon>
        <taxon>Pterygota</taxon>
        <taxon>Neoptera</taxon>
        <taxon>Endopterygota</taxon>
        <taxon>Diptera</taxon>
        <taxon>Brachycera</taxon>
        <taxon>Muscomorpha</taxon>
        <taxon>Ephydroidea</taxon>
        <taxon>Drosophilidae</taxon>
        <taxon>Drosophila</taxon>
        <taxon>Sophophora</taxon>
    </lineage>
</organism>
<evidence type="ECO:0000313" key="4">
    <source>
        <dbReference type="RefSeq" id="XP_017030067.1"/>
    </source>
</evidence>
<feature type="signal peptide" evidence="2">
    <location>
        <begin position="1"/>
        <end position="25"/>
    </location>
</feature>
<sequence length="147" mass="16900">MKGLRWLVLLIVSAIWLHAIPEISARGCGSRLRLRSTEPQIDLSGLSSGQLQKLAQQLAILQAKDEDKNEDENEEAAQEQDDQAVDYAEDHRGSSRPWNRVQRIIRRQLVKIPKRYLRKILRQFGLARSIDGVAQAELQEYYLIPLE</sequence>
<accession>A0A6P4IM74</accession>
<keyword evidence="3" id="KW-1185">Reference proteome</keyword>
<feature type="chain" id="PRO_5027931539" evidence="2">
    <location>
        <begin position="26"/>
        <end position="147"/>
    </location>
</feature>
<dbReference type="OMA" id="EYYLIPL"/>
<dbReference type="GeneID" id="108080012"/>
<dbReference type="AlphaFoldDB" id="A0A6P4IM74"/>
<evidence type="ECO:0000313" key="3">
    <source>
        <dbReference type="Proteomes" id="UP001652661"/>
    </source>
</evidence>
<dbReference type="RefSeq" id="XP_017030067.1">
    <property type="nucleotide sequence ID" value="XM_017174578.1"/>
</dbReference>
<gene>
    <name evidence="4" type="primary">LOC108080012</name>
</gene>
<keyword evidence="2" id="KW-0732">Signal</keyword>
<feature type="compositionally biased region" description="Acidic residues" evidence="1">
    <location>
        <begin position="68"/>
        <end position="84"/>
    </location>
</feature>
<name>A0A6P4IM74_DROKI</name>
<feature type="region of interest" description="Disordered" evidence="1">
    <location>
        <begin position="65"/>
        <end position="96"/>
    </location>
</feature>
<evidence type="ECO:0000256" key="1">
    <source>
        <dbReference type="SAM" id="MobiDB-lite"/>
    </source>
</evidence>
<dbReference type="OrthoDB" id="7978767at2759"/>